<dbReference type="Pfam" id="PF17921">
    <property type="entry name" value="Integrase_H2C2"/>
    <property type="match status" value="1"/>
</dbReference>
<dbReference type="InterPro" id="IPR012337">
    <property type="entry name" value="RNaseH-like_sf"/>
</dbReference>
<dbReference type="InterPro" id="IPR036397">
    <property type="entry name" value="RNaseH_sf"/>
</dbReference>
<reference evidence="2" key="2">
    <citation type="journal article" date="2024" name="Plant">
        <title>Genomic evolution and insights into agronomic trait innovations of Sesamum species.</title>
        <authorList>
            <person name="Miao H."/>
            <person name="Wang L."/>
            <person name="Qu L."/>
            <person name="Liu H."/>
            <person name="Sun Y."/>
            <person name="Le M."/>
            <person name="Wang Q."/>
            <person name="Wei S."/>
            <person name="Zheng Y."/>
            <person name="Lin W."/>
            <person name="Duan Y."/>
            <person name="Cao H."/>
            <person name="Xiong S."/>
            <person name="Wang X."/>
            <person name="Wei L."/>
            <person name="Li C."/>
            <person name="Ma Q."/>
            <person name="Ju M."/>
            <person name="Zhao R."/>
            <person name="Li G."/>
            <person name="Mu C."/>
            <person name="Tian Q."/>
            <person name="Mei H."/>
            <person name="Zhang T."/>
            <person name="Gao T."/>
            <person name="Zhang H."/>
        </authorList>
    </citation>
    <scope>NUCLEOTIDE SEQUENCE</scope>
    <source>
        <strain evidence="2">KEN1</strain>
    </source>
</reference>
<dbReference type="Gene3D" id="3.30.420.10">
    <property type="entry name" value="Ribonuclease H-like superfamily/Ribonuclease H"/>
    <property type="match status" value="1"/>
</dbReference>
<gene>
    <name evidence="2" type="ORF">Slati_0474200</name>
</gene>
<dbReference type="PANTHER" id="PTHR48475">
    <property type="entry name" value="RIBONUCLEASE H"/>
    <property type="match status" value="1"/>
</dbReference>
<dbReference type="InterPro" id="IPR041588">
    <property type="entry name" value="Integrase_H2C2"/>
</dbReference>
<name>A0AAW2XWV5_9LAMI</name>
<sequence>MTDGKRPDSKRELPVSWYKQTSADILYKRYYTHPLLRCLSTEEGAHVLQEIHSGCCGAHAGAWTLANKALRAGCFWPTIKQDATHLVSKCERCQKHSSLIHQPAKPLTTMLSPCPFTQWGMDIVGPFPVASGQRKFLLVAIDYFTKWVEAEPLARITEGEVMKFIWKNIVCHFGIPREIISDNGRQFQGRRIQEWCQELHIKQIFTTVAHPQSNGQVELTNRILVQGIKRRLERVGGNWTEELTSVLWAYRITPRGSTGESPFSLVYGTEAVIPAELGMPSHRVMNFSEEYNRDLLKENLDLIEELREKAFIRMQRYKNTMINSYNKRVRARSFQVGDLVLQRADTLKPVGKLDPTWEGPYKITSIIGRGAYELEDLDGRPLPRPWNVHNLKKYYI</sequence>
<feature type="domain" description="Integrase catalytic" evidence="1">
    <location>
        <begin position="111"/>
        <end position="270"/>
    </location>
</feature>
<comment type="caution">
    <text evidence="2">The sequence shown here is derived from an EMBL/GenBank/DDBJ whole genome shotgun (WGS) entry which is preliminary data.</text>
</comment>
<dbReference type="EMBL" id="JACGWN010000002">
    <property type="protein sequence ID" value="KAL0458470.1"/>
    <property type="molecule type" value="Genomic_DNA"/>
</dbReference>
<dbReference type="GO" id="GO:0003676">
    <property type="term" value="F:nucleic acid binding"/>
    <property type="evidence" value="ECO:0007669"/>
    <property type="project" value="InterPro"/>
</dbReference>
<proteinExistence type="predicted"/>
<organism evidence="2">
    <name type="scientific">Sesamum latifolium</name>
    <dbReference type="NCBI Taxonomy" id="2727402"/>
    <lineage>
        <taxon>Eukaryota</taxon>
        <taxon>Viridiplantae</taxon>
        <taxon>Streptophyta</taxon>
        <taxon>Embryophyta</taxon>
        <taxon>Tracheophyta</taxon>
        <taxon>Spermatophyta</taxon>
        <taxon>Magnoliopsida</taxon>
        <taxon>eudicotyledons</taxon>
        <taxon>Gunneridae</taxon>
        <taxon>Pentapetalae</taxon>
        <taxon>asterids</taxon>
        <taxon>lamiids</taxon>
        <taxon>Lamiales</taxon>
        <taxon>Pedaliaceae</taxon>
        <taxon>Sesamum</taxon>
    </lineage>
</organism>
<reference evidence="2" key="1">
    <citation type="submission" date="2020-06" db="EMBL/GenBank/DDBJ databases">
        <authorList>
            <person name="Li T."/>
            <person name="Hu X."/>
            <person name="Zhang T."/>
            <person name="Song X."/>
            <person name="Zhang H."/>
            <person name="Dai N."/>
            <person name="Sheng W."/>
            <person name="Hou X."/>
            <person name="Wei L."/>
        </authorList>
    </citation>
    <scope>NUCLEOTIDE SEQUENCE</scope>
    <source>
        <strain evidence="2">KEN1</strain>
        <tissue evidence="2">Leaf</tissue>
    </source>
</reference>
<dbReference type="Gene3D" id="1.10.340.70">
    <property type="match status" value="1"/>
</dbReference>
<dbReference type="InterPro" id="IPR001584">
    <property type="entry name" value="Integrase_cat-core"/>
</dbReference>
<dbReference type="AlphaFoldDB" id="A0AAW2XWV5"/>
<dbReference type="PROSITE" id="PS50994">
    <property type="entry name" value="INTEGRASE"/>
    <property type="match status" value="1"/>
</dbReference>
<evidence type="ECO:0000259" key="1">
    <source>
        <dbReference type="PROSITE" id="PS50994"/>
    </source>
</evidence>
<accession>A0AAW2XWV5</accession>
<dbReference type="SUPFAM" id="SSF53098">
    <property type="entry name" value="Ribonuclease H-like"/>
    <property type="match status" value="1"/>
</dbReference>
<evidence type="ECO:0000313" key="2">
    <source>
        <dbReference type="EMBL" id="KAL0458470.1"/>
    </source>
</evidence>
<protein>
    <recommendedName>
        <fullName evidence="1">Integrase catalytic domain-containing protein</fullName>
    </recommendedName>
</protein>
<dbReference type="FunFam" id="3.30.420.10:FF:000032">
    <property type="entry name" value="Retrovirus-related Pol polyprotein from transposon 297-like Protein"/>
    <property type="match status" value="1"/>
</dbReference>
<dbReference type="PANTHER" id="PTHR48475:SF2">
    <property type="entry name" value="RIBONUCLEASE H"/>
    <property type="match status" value="1"/>
</dbReference>
<dbReference type="GO" id="GO:0015074">
    <property type="term" value="P:DNA integration"/>
    <property type="evidence" value="ECO:0007669"/>
    <property type="project" value="InterPro"/>
</dbReference>
<dbReference type="Pfam" id="PF00665">
    <property type="entry name" value="rve"/>
    <property type="match status" value="1"/>
</dbReference>